<dbReference type="SUPFAM" id="SSF56954">
    <property type="entry name" value="Outer membrane efflux proteins (OEP)"/>
    <property type="match status" value="1"/>
</dbReference>
<keyword evidence="2" id="KW-0732">Signal</keyword>
<dbReference type="RefSeq" id="WP_307107801.1">
    <property type="nucleotide sequence ID" value="NZ_JAUTAS010000001.1"/>
</dbReference>
<dbReference type="Pfam" id="PF02321">
    <property type="entry name" value="OEP"/>
    <property type="match status" value="2"/>
</dbReference>
<comment type="similarity">
    <text evidence="1 2">Belongs to the outer membrane factor (OMF) (TC 1.B.17) family.</text>
</comment>
<dbReference type="Proteomes" id="UP001226084">
    <property type="component" value="Unassembled WGS sequence"/>
</dbReference>
<keyword evidence="2 4" id="KW-0449">Lipoprotein</keyword>
<evidence type="ECO:0000256" key="2">
    <source>
        <dbReference type="RuleBase" id="RU362097"/>
    </source>
</evidence>
<comment type="caution">
    <text evidence="4">The sequence shown here is derived from an EMBL/GenBank/DDBJ whole genome shotgun (WGS) entry which is preliminary data.</text>
</comment>
<evidence type="ECO:0000313" key="4">
    <source>
        <dbReference type="EMBL" id="MDQ1110539.1"/>
    </source>
</evidence>
<dbReference type="Gene3D" id="2.20.200.10">
    <property type="entry name" value="Outer membrane efflux proteins (OEP)"/>
    <property type="match status" value="1"/>
</dbReference>
<evidence type="ECO:0000256" key="1">
    <source>
        <dbReference type="ARBA" id="ARBA00007613"/>
    </source>
</evidence>
<dbReference type="AlphaFoldDB" id="A0AAP5EAX7"/>
<feature type="compositionally biased region" description="Polar residues" evidence="3">
    <location>
        <begin position="480"/>
        <end position="509"/>
    </location>
</feature>
<keyword evidence="2" id="KW-0812">Transmembrane</keyword>
<gene>
    <name evidence="4" type="ORF">QE424_003698</name>
</gene>
<dbReference type="InterPro" id="IPR010131">
    <property type="entry name" value="MdtP/NodT-like"/>
</dbReference>
<dbReference type="PANTHER" id="PTHR30203:SF21">
    <property type="entry name" value="OUTER MEMBRANE COMPONENT OF MULTIDRUG EFFLUX PUMP-RELATED"/>
    <property type="match status" value="1"/>
</dbReference>
<dbReference type="GO" id="GO:0009279">
    <property type="term" value="C:cell outer membrane"/>
    <property type="evidence" value="ECO:0007669"/>
    <property type="project" value="UniProtKB-SubCell"/>
</dbReference>
<dbReference type="PROSITE" id="PS51257">
    <property type="entry name" value="PROKAR_LIPOPROTEIN"/>
    <property type="match status" value="1"/>
</dbReference>
<feature type="chain" id="PRO_5042662993" evidence="2">
    <location>
        <begin position="21"/>
        <end position="509"/>
    </location>
</feature>
<evidence type="ECO:0000313" key="5">
    <source>
        <dbReference type="Proteomes" id="UP001226084"/>
    </source>
</evidence>
<organism evidence="4 5">
    <name type="scientific">Stenotrophomonas rhizophila</name>
    <dbReference type="NCBI Taxonomy" id="216778"/>
    <lineage>
        <taxon>Bacteria</taxon>
        <taxon>Pseudomonadati</taxon>
        <taxon>Pseudomonadota</taxon>
        <taxon>Gammaproteobacteria</taxon>
        <taxon>Lysobacterales</taxon>
        <taxon>Lysobacteraceae</taxon>
        <taxon>Stenotrophomonas</taxon>
    </lineage>
</organism>
<keyword evidence="2" id="KW-1134">Transmembrane beta strand</keyword>
<dbReference type="PANTHER" id="PTHR30203">
    <property type="entry name" value="OUTER MEMBRANE CATION EFFLUX PROTEIN"/>
    <property type="match status" value="1"/>
</dbReference>
<feature type="region of interest" description="Disordered" evidence="3">
    <location>
        <begin position="479"/>
        <end position="509"/>
    </location>
</feature>
<accession>A0AAP5EAX7</accession>
<reference evidence="4" key="1">
    <citation type="submission" date="2023-07" db="EMBL/GenBank/DDBJ databases">
        <title>Functional and genomic diversity of the sorghum phyllosphere microbiome.</title>
        <authorList>
            <person name="Shade A."/>
        </authorList>
    </citation>
    <scope>NUCLEOTIDE SEQUENCE</scope>
    <source>
        <strain evidence="4">SORGH_AS_0457</strain>
    </source>
</reference>
<dbReference type="EMBL" id="JAUTAS010000001">
    <property type="protein sequence ID" value="MDQ1110539.1"/>
    <property type="molecule type" value="Genomic_DNA"/>
</dbReference>
<dbReference type="GO" id="GO:0015562">
    <property type="term" value="F:efflux transmembrane transporter activity"/>
    <property type="evidence" value="ECO:0007669"/>
    <property type="project" value="InterPro"/>
</dbReference>
<dbReference type="NCBIfam" id="TIGR01845">
    <property type="entry name" value="outer_NodT"/>
    <property type="match status" value="1"/>
</dbReference>
<keyword evidence="2" id="KW-0564">Palmitate</keyword>
<comment type="subcellular location">
    <subcellularLocation>
        <location evidence="2">Cell outer membrane</location>
        <topology evidence="2">Lipid-anchor</topology>
    </subcellularLocation>
</comment>
<name>A0AAP5EAX7_9GAMM</name>
<feature type="signal peptide" evidence="2">
    <location>
        <begin position="1"/>
        <end position="20"/>
    </location>
</feature>
<keyword evidence="2" id="KW-0472">Membrane</keyword>
<dbReference type="Gene3D" id="1.20.1600.10">
    <property type="entry name" value="Outer membrane efflux proteins (OEP)"/>
    <property type="match status" value="1"/>
</dbReference>
<sequence>MNRPTLHRIAFALALTSSLAACRTVGPDYAVPAGSAFQRPEANAAFIDTANPQVAPGAELPARWWELYQDATLNGLVEQALRDNVELKVADANLRRAAAVYEQALDAGGFEYEAEAGVSRAQLSAESFLLEHELPPINLADGKFAVSYQFDLFGKLKRASEAARADEQSVAAAMDLARVSLVAQVAGSYVEICHANHELHVAEHSLQLQQRSREVTQRLISAGRGTPPELARANAQVAMLEAALPPLQAQRQASEYQLAALLGRTPGQLPEGVDACDHAPTLAQPLPVGDGRALLQRRPDIRQAERKLAAATARIGVATAELYPDIRLGASLGAAGLLADFGEPLTQQWSFGPLISWTLPSSGTHARIHATEAGADAALAEFDHSVLQALRETQTALSRYAHDLQRLQSLQQAQAQAALAAEQNRRLYQGGRTPYLSSLDADRTLVSADATLAQQQAQVSRDQIQLFLVLGGGWNADAAPTTSTPTGAQTVVPTVSRQAASRHATTQQH</sequence>
<proteinExistence type="inferred from homology"/>
<protein>
    <submittedName>
        <fullName evidence="4">NodT family efflux transporter outer membrane factor (OMF) lipoprotein</fullName>
    </submittedName>
</protein>
<evidence type="ECO:0000256" key="3">
    <source>
        <dbReference type="SAM" id="MobiDB-lite"/>
    </source>
</evidence>
<dbReference type="InterPro" id="IPR003423">
    <property type="entry name" value="OMP_efflux"/>
</dbReference>